<dbReference type="SUPFAM" id="SSF111384">
    <property type="entry name" value="OmpH-like"/>
    <property type="match status" value="1"/>
</dbReference>
<feature type="signal peptide" evidence="3">
    <location>
        <begin position="1"/>
        <end position="25"/>
    </location>
</feature>
<dbReference type="Pfam" id="PF03938">
    <property type="entry name" value="OmpH"/>
    <property type="match status" value="1"/>
</dbReference>
<reference evidence="4 5" key="1">
    <citation type="submission" date="2019-08" db="EMBL/GenBank/DDBJ databases">
        <authorList>
            <person name="Ye J."/>
        </authorList>
    </citation>
    <scope>NUCLEOTIDE SEQUENCE [LARGE SCALE GENOMIC DNA]</scope>
    <source>
        <strain evidence="4 5">TK008</strain>
    </source>
</reference>
<dbReference type="GO" id="GO:0051082">
    <property type="term" value="F:unfolded protein binding"/>
    <property type="evidence" value="ECO:0007669"/>
    <property type="project" value="InterPro"/>
</dbReference>
<dbReference type="Gene3D" id="3.30.910.20">
    <property type="entry name" value="Skp domain"/>
    <property type="match status" value="1"/>
</dbReference>
<proteinExistence type="predicted"/>
<keyword evidence="1" id="KW-0175">Coiled coil</keyword>
<dbReference type="AlphaFoldDB" id="A0A5C6S6S9"/>
<evidence type="ECO:0000313" key="4">
    <source>
        <dbReference type="EMBL" id="TXB70589.1"/>
    </source>
</evidence>
<sequence length="268" mass="28036">MQRASRFRPALALVAWACLAAGAFAQDTVADGAQPAEQDQPTPAPPENQASETTGPTTDQALPSGVLVLDVDHAYDISAWGQRAQDDLQAAAREIEAENKRLESQLTAEEQALTAERGTLAPDAFRKKAEAFDARAQQIRRDRAETVRELSARADADRNAFLQAALPLVAQLMQENRAAVVLYRGQALLAINSIDITDRLAERMDETVGAGGPLPEEPGSGTTAPEDAVSGTNGGSADAGESPVAPADDASAGDDGDRATDAPQAPAQ</sequence>
<evidence type="ECO:0000256" key="1">
    <source>
        <dbReference type="SAM" id="Coils"/>
    </source>
</evidence>
<feature type="region of interest" description="Disordered" evidence="2">
    <location>
        <begin position="207"/>
        <end position="268"/>
    </location>
</feature>
<dbReference type="SMART" id="SM00935">
    <property type="entry name" value="OmpH"/>
    <property type="match status" value="1"/>
</dbReference>
<keyword evidence="3" id="KW-0732">Signal</keyword>
<keyword evidence="5" id="KW-1185">Reference proteome</keyword>
<dbReference type="OrthoDB" id="7868372at2"/>
<name>A0A5C6S6S9_9RHOB</name>
<dbReference type="InterPro" id="IPR024930">
    <property type="entry name" value="Skp_dom_sf"/>
</dbReference>
<evidence type="ECO:0000313" key="5">
    <source>
        <dbReference type="Proteomes" id="UP000321562"/>
    </source>
</evidence>
<comment type="caution">
    <text evidence="4">The sequence shown here is derived from an EMBL/GenBank/DDBJ whole genome shotgun (WGS) entry which is preliminary data.</text>
</comment>
<feature type="chain" id="PRO_5022919488" evidence="3">
    <location>
        <begin position="26"/>
        <end position="268"/>
    </location>
</feature>
<feature type="region of interest" description="Disordered" evidence="2">
    <location>
        <begin position="31"/>
        <end position="62"/>
    </location>
</feature>
<feature type="compositionally biased region" description="Polar residues" evidence="2">
    <location>
        <begin position="48"/>
        <end position="61"/>
    </location>
</feature>
<accession>A0A5C6S6S9</accession>
<dbReference type="InterPro" id="IPR005632">
    <property type="entry name" value="Chaperone_Skp"/>
</dbReference>
<protein>
    <submittedName>
        <fullName evidence="4">OmpH family outer membrane protein</fullName>
    </submittedName>
</protein>
<evidence type="ECO:0000256" key="2">
    <source>
        <dbReference type="SAM" id="MobiDB-lite"/>
    </source>
</evidence>
<dbReference type="Proteomes" id="UP000321562">
    <property type="component" value="Unassembled WGS sequence"/>
</dbReference>
<organism evidence="4 5">
    <name type="scientific">Paracoccus aurantiacus</name>
    <dbReference type="NCBI Taxonomy" id="2599412"/>
    <lineage>
        <taxon>Bacteria</taxon>
        <taxon>Pseudomonadati</taxon>
        <taxon>Pseudomonadota</taxon>
        <taxon>Alphaproteobacteria</taxon>
        <taxon>Rhodobacterales</taxon>
        <taxon>Paracoccaceae</taxon>
        <taxon>Paracoccus</taxon>
    </lineage>
</organism>
<gene>
    <name evidence="4" type="ORF">FQV27_01580</name>
</gene>
<dbReference type="RefSeq" id="WP_147096098.1">
    <property type="nucleotide sequence ID" value="NZ_JBHUFH010000002.1"/>
</dbReference>
<evidence type="ECO:0000256" key="3">
    <source>
        <dbReference type="SAM" id="SignalP"/>
    </source>
</evidence>
<feature type="coiled-coil region" evidence="1">
    <location>
        <begin position="81"/>
        <end position="112"/>
    </location>
</feature>
<dbReference type="EMBL" id="VOPL01000001">
    <property type="protein sequence ID" value="TXB70589.1"/>
    <property type="molecule type" value="Genomic_DNA"/>
</dbReference>